<dbReference type="InterPro" id="IPR023866">
    <property type="entry name" value="SbnB"/>
</dbReference>
<dbReference type="EMBL" id="BJFL01000016">
    <property type="protein sequence ID" value="GDY31692.1"/>
    <property type="molecule type" value="Genomic_DNA"/>
</dbReference>
<dbReference type="OrthoDB" id="3396397at2"/>
<gene>
    <name evidence="1" type="primary">ocd</name>
    <name evidence="1" type="ORF">GTS_33250</name>
</gene>
<dbReference type="PIRSF" id="PIRSF001439">
    <property type="entry name" value="CryM"/>
    <property type="match status" value="1"/>
</dbReference>
<name>A0A4D4J8X7_9PSEU</name>
<dbReference type="PANTHER" id="PTHR13812">
    <property type="entry name" value="KETIMINE REDUCTASE MU-CRYSTALLIN"/>
    <property type="match status" value="1"/>
</dbReference>
<dbReference type="Gene3D" id="3.30.1780.10">
    <property type="entry name" value="ornithine cyclodeaminase, domain 1"/>
    <property type="match status" value="1"/>
</dbReference>
<dbReference type="NCBIfam" id="TIGR03944">
    <property type="entry name" value="dehyd_SbnB_fam"/>
    <property type="match status" value="1"/>
</dbReference>
<comment type="caution">
    <text evidence="1">The sequence shown here is derived from an EMBL/GenBank/DDBJ whole genome shotgun (WGS) entry which is preliminary data.</text>
</comment>
<protein>
    <submittedName>
        <fullName evidence="1">2,3-diaminopropionate biosynthesis protein SbnB</fullName>
    </submittedName>
</protein>
<dbReference type="InterPro" id="IPR036291">
    <property type="entry name" value="NAD(P)-bd_dom_sf"/>
</dbReference>
<evidence type="ECO:0000313" key="2">
    <source>
        <dbReference type="Proteomes" id="UP000298860"/>
    </source>
</evidence>
<dbReference type="GO" id="GO:0016639">
    <property type="term" value="F:oxidoreductase activity, acting on the CH-NH2 group of donors, NAD or NADP as acceptor"/>
    <property type="evidence" value="ECO:0007669"/>
    <property type="project" value="InterPro"/>
</dbReference>
<organism evidence="1 2">
    <name type="scientific">Gandjariella thermophila</name>
    <dbReference type="NCBI Taxonomy" id="1931992"/>
    <lineage>
        <taxon>Bacteria</taxon>
        <taxon>Bacillati</taxon>
        <taxon>Actinomycetota</taxon>
        <taxon>Actinomycetes</taxon>
        <taxon>Pseudonocardiales</taxon>
        <taxon>Pseudonocardiaceae</taxon>
        <taxon>Gandjariella</taxon>
    </lineage>
</organism>
<reference evidence="2" key="1">
    <citation type="submission" date="2019-04" db="EMBL/GenBank/DDBJ databases">
        <title>Draft genome sequence of Pseudonocardiaceae bacterium SL3-2-4.</title>
        <authorList>
            <person name="Ningsih F."/>
            <person name="Yokota A."/>
            <person name="Sakai Y."/>
            <person name="Nanatani K."/>
            <person name="Yabe S."/>
            <person name="Oetari A."/>
            <person name="Sjamsuridzal W."/>
        </authorList>
    </citation>
    <scope>NUCLEOTIDE SEQUENCE [LARGE SCALE GENOMIC DNA]</scope>
    <source>
        <strain evidence="2">SL3-2-4</strain>
    </source>
</reference>
<dbReference type="Gene3D" id="3.40.50.720">
    <property type="entry name" value="NAD(P)-binding Rossmann-like Domain"/>
    <property type="match status" value="1"/>
</dbReference>
<dbReference type="GO" id="GO:0019290">
    <property type="term" value="P:siderophore biosynthetic process"/>
    <property type="evidence" value="ECO:0007669"/>
    <property type="project" value="InterPro"/>
</dbReference>
<accession>A0A4D4J8X7</accession>
<keyword evidence="2" id="KW-1185">Reference proteome</keyword>
<dbReference type="PANTHER" id="PTHR13812:SF19">
    <property type="entry name" value="KETIMINE REDUCTASE MU-CRYSTALLIN"/>
    <property type="match status" value="1"/>
</dbReference>
<sequence>MTTVRAAAREATMPVPASAPPFAVISGAQVRRALRGREREIVRLVEAAYWLHSAGEATSSPSCVLRFPDRPSARIVALPASMGGRVRVHGLTWLASFPENATAGLPRASAVLILNDHDTGYPIACLESSVIGVTRTAAFAVLAADRLGRGRPRPARVGFLGAGPIARAVHTFLAGTGWSFREIGVHDRSAAGAAGFRGYLERWRTTGRITVYRDAESLIRGSELVVLATAAGRPQVHDPSWLDHRPLVLHLSPRDLAPEVLLASTTIVDDVVACLRANASAHLAERLTGGRDFLCGTLADVLAGRVAVPADRPVVFSPSDLGVLDLAVAKDVYDRLARAGELRVVEDFFQGPARPG</sequence>
<dbReference type="Proteomes" id="UP000298860">
    <property type="component" value="Unassembled WGS sequence"/>
</dbReference>
<dbReference type="AlphaFoldDB" id="A0A4D4J8X7"/>
<dbReference type="InterPro" id="IPR023401">
    <property type="entry name" value="ODC_N"/>
</dbReference>
<proteinExistence type="predicted"/>
<dbReference type="SUPFAM" id="SSF51735">
    <property type="entry name" value="NAD(P)-binding Rossmann-fold domains"/>
    <property type="match status" value="1"/>
</dbReference>
<dbReference type="Pfam" id="PF02423">
    <property type="entry name" value="OCD_Mu_crystall"/>
    <property type="match status" value="1"/>
</dbReference>
<dbReference type="InterPro" id="IPR003462">
    <property type="entry name" value="ODC_Mu_crystall"/>
</dbReference>
<dbReference type="RefSeq" id="WP_137814746.1">
    <property type="nucleotide sequence ID" value="NZ_BJFL01000016.1"/>
</dbReference>
<dbReference type="GO" id="GO:0005737">
    <property type="term" value="C:cytoplasm"/>
    <property type="evidence" value="ECO:0007669"/>
    <property type="project" value="TreeGrafter"/>
</dbReference>
<evidence type="ECO:0000313" key="1">
    <source>
        <dbReference type="EMBL" id="GDY31692.1"/>
    </source>
</evidence>